<dbReference type="PANTHER" id="PTHR12984">
    <property type="entry name" value="SCY1-RELATED S/T PROTEIN KINASE-LIKE"/>
    <property type="match status" value="1"/>
</dbReference>
<organism evidence="2 3">
    <name type="scientific">Iris pallida</name>
    <name type="common">Sweet iris</name>
    <dbReference type="NCBI Taxonomy" id="29817"/>
    <lineage>
        <taxon>Eukaryota</taxon>
        <taxon>Viridiplantae</taxon>
        <taxon>Streptophyta</taxon>
        <taxon>Embryophyta</taxon>
        <taxon>Tracheophyta</taxon>
        <taxon>Spermatophyta</taxon>
        <taxon>Magnoliopsida</taxon>
        <taxon>Liliopsida</taxon>
        <taxon>Asparagales</taxon>
        <taxon>Iridaceae</taxon>
        <taxon>Iridoideae</taxon>
        <taxon>Irideae</taxon>
        <taxon>Iris</taxon>
    </lineage>
</organism>
<feature type="compositionally biased region" description="Polar residues" evidence="1">
    <location>
        <begin position="196"/>
        <end position="208"/>
    </location>
</feature>
<feature type="region of interest" description="Disordered" evidence="1">
    <location>
        <begin position="132"/>
        <end position="155"/>
    </location>
</feature>
<accession>A0AAX6EN00</accession>
<proteinExistence type="predicted"/>
<dbReference type="InterPro" id="IPR051177">
    <property type="entry name" value="CIK-Related_Protein"/>
</dbReference>
<dbReference type="PANTHER" id="PTHR12984:SF3">
    <property type="entry name" value="N-TERMINAL KINASE-LIKE PROTEIN"/>
    <property type="match status" value="1"/>
</dbReference>
<reference evidence="2" key="1">
    <citation type="journal article" date="2023" name="GigaByte">
        <title>Genome assembly of the bearded iris, Iris pallida Lam.</title>
        <authorList>
            <person name="Bruccoleri R.E."/>
            <person name="Oakeley E.J."/>
            <person name="Faust A.M.E."/>
            <person name="Altorfer M."/>
            <person name="Dessus-Babus S."/>
            <person name="Burckhardt D."/>
            <person name="Oertli M."/>
            <person name="Naumann U."/>
            <person name="Petersen F."/>
            <person name="Wong J."/>
        </authorList>
    </citation>
    <scope>NUCLEOTIDE SEQUENCE</scope>
    <source>
        <strain evidence="2">GSM-AAB239-AS_SAM_17_03QT</strain>
    </source>
</reference>
<sequence>MALSATSSYYDMTEIATRILPNIVVLTIDPDGDVRTKAFQAIDHFMKMAKQYHEKLNTGDTSDPAGGGMPLIPGNASLLGWAMNSLTSKAKAPEHGPVSSMDSNISLASATSNASSVIGNIPDVTAIHASSSIEAPGQPQPSSPTSTDGWGELENGALNEAHDSDKEGWDDIDSLEEQKPPSLASIQAAQKRPVLQPQSQANSSSRPKATTVKAPKAEDDDLWGSIAAPAPKTAAKSLNVKPASSQSDDDLWGSIAAPPPRAAPRPQKKTVVNDDSDPWAAIAAPAPTTRAKPLALGRGRGAKQTPMKLGAQRIDRTTSS</sequence>
<reference evidence="2" key="2">
    <citation type="submission" date="2023-04" db="EMBL/GenBank/DDBJ databases">
        <authorList>
            <person name="Bruccoleri R.E."/>
            <person name="Oakeley E.J."/>
            <person name="Faust A.-M."/>
            <person name="Dessus-Babus S."/>
            <person name="Altorfer M."/>
            <person name="Burckhardt D."/>
            <person name="Oertli M."/>
            <person name="Naumann U."/>
            <person name="Petersen F."/>
            <person name="Wong J."/>
        </authorList>
    </citation>
    <scope>NUCLEOTIDE SEQUENCE</scope>
    <source>
        <strain evidence="2">GSM-AAB239-AS_SAM_17_03QT</strain>
        <tissue evidence="2">Leaf</tissue>
    </source>
</reference>
<dbReference type="InterPro" id="IPR011989">
    <property type="entry name" value="ARM-like"/>
</dbReference>
<keyword evidence="2" id="KW-0418">Kinase</keyword>
<dbReference type="GO" id="GO:0016301">
    <property type="term" value="F:kinase activity"/>
    <property type="evidence" value="ECO:0007669"/>
    <property type="project" value="UniProtKB-KW"/>
</dbReference>
<dbReference type="Gene3D" id="1.25.10.10">
    <property type="entry name" value="Leucine-rich Repeat Variant"/>
    <property type="match status" value="1"/>
</dbReference>
<evidence type="ECO:0000256" key="1">
    <source>
        <dbReference type="SAM" id="MobiDB-lite"/>
    </source>
</evidence>
<evidence type="ECO:0000313" key="3">
    <source>
        <dbReference type="Proteomes" id="UP001140949"/>
    </source>
</evidence>
<name>A0AAX6EN00_IRIPA</name>
<gene>
    <name evidence="2" type="ORF">M6B38_179660</name>
</gene>
<feature type="region of interest" description="Disordered" evidence="1">
    <location>
        <begin position="189"/>
        <end position="320"/>
    </location>
</feature>
<protein>
    <submittedName>
        <fullName evidence="2">Inactive serine/threonine-protein kinase scy1</fullName>
    </submittedName>
</protein>
<keyword evidence="2" id="KW-0808">Transferase</keyword>
<dbReference type="Proteomes" id="UP001140949">
    <property type="component" value="Unassembled WGS sequence"/>
</dbReference>
<keyword evidence="3" id="KW-1185">Reference proteome</keyword>
<dbReference type="AlphaFoldDB" id="A0AAX6EN00"/>
<comment type="caution">
    <text evidence="2">The sequence shown here is derived from an EMBL/GenBank/DDBJ whole genome shotgun (WGS) entry which is preliminary data.</text>
</comment>
<feature type="compositionally biased region" description="Low complexity" evidence="1">
    <location>
        <begin position="278"/>
        <end position="295"/>
    </location>
</feature>
<evidence type="ECO:0000313" key="2">
    <source>
        <dbReference type="EMBL" id="KAJ6805542.1"/>
    </source>
</evidence>
<dbReference type="EMBL" id="JANAVB010035417">
    <property type="protein sequence ID" value="KAJ6805542.1"/>
    <property type="molecule type" value="Genomic_DNA"/>
</dbReference>